<evidence type="ECO:0000256" key="5">
    <source>
        <dbReference type="RuleBase" id="RU363041"/>
    </source>
</evidence>
<feature type="transmembrane region" description="Helical" evidence="5">
    <location>
        <begin position="83"/>
        <end position="104"/>
    </location>
</feature>
<dbReference type="Proteomes" id="UP000808146">
    <property type="component" value="Unassembled WGS sequence"/>
</dbReference>
<evidence type="ECO:0000256" key="2">
    <source>
        <dbReference type="ARBA" id="ARBA00022692"/>
    </source>
</evidence>
<evidence type="ECO:0000256" key="1">
    <source>
        <dbReference type="ARBA" id="ARBA00004141"/>
    </source>
</evidence>
<comment type="subcellular location">
    <subcellularLocation>
        <location evidence="5">Cell membrane</location>
        <topology evidence="5">Multi-pass membrane protein</topology>
    </subcellularLocation>
    <subcellularLocation>
        <location evidence="1">Membrane</location>
        <topology evidence="1">Multi-pass membrane protein</topology>
    </subcellularLocation>
</comment>
<proteinExistence type="inferred from homology"/>
<keyword evidence="2 5" id="KW-0812">Transmembrane</keyword>
<dbReference type="Pfam" id="PF01925">
    <property type="entry name" value="TauE"/>
    <property type="match status" value="1"/>
</dbReference>
<dbReference type="InterPro" id="IPR002781">
    <property type="entry name" value="TM_pro_TauE-like"/>
</dbReference>
<feature type="transmembrane region" description="Helical" evidence="5">
    <location>
        <begin position="110"/>
        <end position="129"/>
    </location>
</feature>
<feature type="transmembrane region" description="Helical" evidence="5">
    <location>
        <begin position="212"/>
        <end position="230"/>
    </location>
</feature>
<comment type="caution">
    <text evidence="6">The sequence shown here is derived from an EMBL/GenBank/DDBJ whole genome shotgun (WGS) entry which is preliminary data.</text>
</comment>
<evidence type="ECO:0000313" key="7">
    <source>
        <dbReference type="Proteomes" id="UP000808146"/>
    </source>
</evidence>
<keyword evidence="5" id="KW-1003">Cell membrane</keyword>
<dbReference type="EMBL" id="JADKBR010000019">
    <property type="protein sequence ID" value="MBK8891852.1"/>
    <property type="molecule type" value="Genomic_DNA"/>
</dbReference>
<sequence>MTILWIAEYLALGAFAGFFAGMLGIGGGLVLVPALTLMFAAQGQFPTGETLHMALGTSMASIIFTAIASIRTHHNHRAILWDVVKTITPGILLGTGLGTLFASSVPARPLAVFFTFFVCGVALQMALNLKPKPTRELPGSLGIAGVGLGIGVLSSLVAIGGGSLTVPFLTWCNVRVQSAIGTSAAVGLPIALGGTLGYVFNGWGQTGLPAGSLGYVYLPVLAILVMATIVTAPFGARLAHRLPVATLKRLFAGILILLAAKMLWSLFSTR</sequence>
<feature type="transmembrane region" description="Helical" evidence="5">
    <location>
        <begin position="141"/>
        <end position="159"/>
    </location>
</feature>
<reference evidence="6" key="1">
    <citation type="submission" date="2020-10" db="EMBL/GenBank/DDBJ databases">
        <title>Connecting structure to function with the recovery of over 1000 high-quality activated sludge metagenome-assembled genomes encoding full-length rRNA genes using long-read sequencing.</title>
        <authorList>
            <person name="Singleton C.M."/>
            <person name="Petriglieri F."/>
            <person name="Kristensen J.M."/>
            <person name="Kirkegaard R.H."/>
            <person name="Michaelsen T.Y."/>
            <person name="Andersen M.H."/>
            <person name="Karst S.M."/>
            <person name="Dueholm M.S."/>
            <person name="Nielsen P.H."/>
            <person name="Albertsen M."/>
        </authorList>
    </citation>
    <scope>NUCLEOTIDE SEQUENCE</scope>
    <source>
        <strain evidence="6">OdNE_18-Q3-R46-58_BAT3C.305</strain>
    </source>
</reference>
<dbReference type="PANTHER" id="PTHR43483:SF3">
    <property type="entry name" value="MEMBRANE TRANSPORTER PROTEIN HI_0806-RELATED"/>
    <property type="match status" value="1"/>
</dbReference>
<name>A0A9D7LX69_9RHOO</name>
<organism evidence="6 7">
    <name type="scientific">Candidatus Dechloromonas phosphorivorans</name>
    <dbReference type="NCBI Taxonomy" id="2899244"/>
    <lineage>
        <taxon>Bacteria</taxon>
        <taxon>Pseudomonadati</taxon>
        <taxon>Pseudomonadota</taxon>
        <taxon>Betaproteobacteria</taxon>
        <taxon>Rhodocyclales</taxon>
        <taxon>Azonexaceae</taxon>
        <taxon>Dechloromonas</taxon>
    </lineage>
</organism>
<dbReference type="GO" id="GO:0005886">
    <property type="term" value="C:plasma membrane"/>
    <property type="evidence" value="ECO:0007669"/>
    <property type="project" value="UniProtKB-SubCell"/>
</dbReference>
<evidence type="ECO:0000256" key="3">
    <source>
        <dbReference type="ARBA" id="ARBA00022989"/>
    </source>
</evidence>
<protein>
    <recommendedName>
        <fullName evidence="5">Probable membrane transporter protein</fullName>
    </recommendedName>
</protein>
<keyword evidence="4 5" id="KW-0472">Membrane</keyword>
<dbReference type="PANTHER" id="PTHR43483">
    <property type="entry name" value="MEMBRANE TRANSPORTER PROTEIN HI_0806-RELATED"/>
    <property type="match status" value="1"/>
</dbReference>
<keyword evidence="3 5" id="KW-1133">Transmembrane helix</keyword>
<comment type="similarity">
    <text evidence="5">Belongs to the 4-toluene sulfonate uptake permease (TSUP) (TC 2.A.102) family.</text>
</comment>
<gene>
    <name evidence="6" type="ORF">IPN75_16445</name>
</gene>
<dbReference type="AlphaFoldDB" id="A0A9D7LX69"/>
<feature type="transmembrane region" description="Helical" evidence="5">
    <location>
        <begin position="51"/>
        <end position="71"/>
    </location>
</feature>
<evidence type="ECO:0000313" key="6">
    <source>
        <dbReference type="EMBL" id="MBK8891852.1"/>
    </source>
</evidence>
<accession>A0A9D7LX69</accession>
<evidence type="ECO:0000256" key="4">
    <source>
        <dbReference type="ARBA" id="ARBA00023136"/>
    </source>
</evidence>
<feature type="transmembrane region" description="Helical" evidence="5">
    <location>
        <begin position="12"/>
        <end position="39"/>
    </location>
</feature>
<feature type="transmembrane region" description="Helical" evidence="5">
    <location>
        <begin position="250"/>
        <end position="267"/>
    </location>
</feature>
<feature type="transmembrane region" description="Helical" evidence="5">
    <location>
        <begin position="179"/>
        <end position="200"/>
    </location>
</feature>